<organism evidence="1 2">
    <name type="scientific">Nitrosococcus halophilus (strain Nc4)</name>
    <dbReference type="NCBI Taxonomy" id="472759"/>
    <lineage>
        <taxon>Bacteria</taxon>
        <taxon>Pseudomonadati</taxon>
        <taxon>Pseudomonadota</taxon>
        <taxon>Gammaproteobacteria</taxon>
        <taxon>Chromatiales</taxon>
        <taxon>Chromatiaceae</taxon>
        <taxon>Nitrosococcus</taxon>
    </lineage>
</organism>
<dbReference type="AlphaFoldDB" id="D5C0Y8"/>
<keyword evidence="2" id="KW-1185">Reference proteome</keyword>
<accession>D5C0Y8</accession>
<evidence type="ECO:0000313" key="2">
    <source>
        <dbReference type="Proteomes" id="UP000001844"/>
    </source>
</evidence>
<gene>
    <name evidence="1" type="ordered locus">Nhal_1394</name>
</gene>
<dbReference type="HOGENOM" id="CLU_1883556_0_0_6"/>
<dbReference type="OrthoDB" id="9830208at2"/>
<sequence>MAKGSIMIQMEVAEFFDPTVTSVPWLFAHAFDTLDGDTTIVREIAAEKIGGVAFNRHTGSMDLTDGAYVKLFLIFAGQDRPLQSFHAPSHVPSPGIEGAGMAILEIEDPGYRIDSPGTIAVGRLIGAHTYIDEVE</sequence>
<proteinExistence type="predicted"/>
<name>D5C0Y8_NITHN</name>
<dbReference type="Proteomes" id="UP000001844">
    <property type="component" value="Chromosome"/>
</dbReference>
<dbReference type="EMBL" id="CP001798">
    <property type="protein sequence ID" value="ADE14545.1"/>
    <property type="molecule type" value="Genomic_DNA"/>
</dbReference>
<dbReference type="RefSeq" id="WP_013032436.1">
    <property type="nucleotide sequence ID" value="NC_013960.1"/>
</dbReference>
<protein>
    <submittedName>
        <fullName evidence="1">Uncharacterized protein</fullName>
    </submittedName>
</protein>
<dbReference type="KEGG" id="nhl:Nhal_1394"/>
<evidence type="ECO:0000313" key="1">
    <source>
        <dbReference type="EMBL" id="ADE14545.1"/>
    </source>
</evidence>
<reference evidence="2" key="1">
    <citation type="submission" date="2010-04" db="EMBL/GenBank/DDBJ databases">
        <title>Complete genome sequence of Nitrosococcus halophilus Nc4, a salt-adapted, aerobic obligate ammonia-oxidizing sulfur purple bacterium.</title>
        <authorList>
            <consortium name="US DOE Joint Genome Institute"/>
            <person name="Campbell M.A."/>
            <person name="Malfatti S.A."/>
            <person name="Chain P.S.G."/>
            <person name="Heidelberg J.F."/>
            <person name="Ward B.B."/>
            <person name="Klotz M.G."/>
        </authorList>
    </citation>
    <scope>NUCLEOTIDE SEQUENCE [LARGE SCALE GENOMIC DNA]</scope>
    <source>
        <strain evidence="2">Nc4</strain>
    </source>
</reference>